<dbReference type="PANTHER" id="PTHR12110:SF53">
    <property type="entry name" value="BLR5974 PROTEIN"/>
    <property type="match status" value="1"/>
</dbReference>
<protein>
    <submittedName>
        <fullName evidence="2">Sugar phosphate isomerase/epimerase</fullName>
    </submittedName>
</protein>
<reference evidence="2 3" key="1">
    <citation type="submission" date="2021-01" db="EMBL/GenBank/DDBJ databases">
        <title>Genomic Encyclopedia of Type Strains, Phase IV (KMG-IV): sequencing the most valuable type-strain genomes for metagenomic binning, comparative biology and taxonomic classification.</title>
        <authorList>
            <person name="Goeker M."/>
        </authorList>
    </citation>
    <scope>NUCLEOTIDE SEQUENCE [LARGE SCALE GENOMIC DNA]</scope>
    <source>
        <strain evidence="2 3">DSM 23711</strain>
    </source>
</reference>
<organism evidence="2 3">
    <name type="scientific">Aquibacillus albus</name>
    <dbReference type="NCBI Taxonomy" id="1168171"/>
    <lineage>
        <taxon>Bacteria</taxon>
        <taxon>Bacillati</taxon>
        <taxon>Bacillota</taxon>
        <taxon>Bacilli</taxon>
        <taxon>Bacillales</taxon>
        <taxon>Bacillaceae</taxon>
        <taxon>Aquibacillus</taxon>
    </lineage>
</organism>
<evidence type="ECO:0000313" key="3">
    <source>
        <dbReference type="Proteomes" id="UP001296943"/>
    </source>
</evidence>
<name>A0ABS2N3J5_9BACI</name>
<accession>A0ABS2N3J5</accession>
<gene>
    <name evidence="2" type="ORF">JOC48_003204</name>
</gene>
<sequence>MKLGLRIPDIKNLSLEEKVDLAVECRLDAIELSASELMDHDITRRLKEYAEKRNITITSAGIGIDLCNPQSRDEVRENMKLILEGAKILGGIPLFSRTMVADEGVGQEETWKNVIEFTREITEICASENITFSIEIDHSPCFVHNLERFEKLYKKVNHVNLHLNFDPTNLLVNGSDPFESIEKWGHLFTGGHIKDGVFRTDKRSEVPLGQGEVDYLNIFKALEQRGIDLTFQFEHLQHPDEVKQAATYMHGLLGK</sequence>
<dbReference type="Proteomes" id="UP001296943">
    <property type="component" value="Unassembled WGS sequence"/>
</dbReference>
<dbReference type="InterPro" id="IPR036237">
    <property type="entry name" value="Xyl_isomerase-like_sf"/>
</dbReference>
<feature type="domain" description="Xylose isomerase-like TIM barrel" evidence="1">
    <location>
        <begin position="20"/>
        <end position="247"/>
    </location>
</feature>
<dbReference type="GO" id="GO:0016853">
    <property type="term" value="F:isomerase activity"/>
    <property type="evidence" value="ECO:0007669"/>
    <property type="project" value="UniProtKB-KW"/>
</dbReference>
<keyword evidence="2" id="KW-0413">Isomerase</keyword>
<dbReference type="Gene3D" id="3.20.20.150">
    <property type="entry name" value="Divalent-metal-dependent TIM barrel enzymes"/>
    <property type="match status" value="1"/>
</dbReference>
<comment type="caution">
    <text evidence="2">The sequence shown here is derived from an EMBL/GenBank/DDBJ whole genome shotgun (WGS) entry which is preliminary data.</text>
</comment>
<dbReference type="Pfam" id="PF01261">
    <property type="entry name" value="AP_endonuc_2"/>
    <property type="match status" value="1"/>
</dbReference>
<dbReference type="EMBL" id="JAFBDR010000020">
    <property type="protein sequence ID" value="MBM7572673.1"/>
    <property type="molecule type" value="Genomic_DNA"/>
</dbReference>
<evidence type="ECO:0000313" key="2">
    <source>
        <dbReference type="EMBL" id="MBM7572673.1"/>
    </source>
</evidence>
<keyword evidence="3" id="KW-1185">Reference proteome</keyword>
<evidence type="ECO:0000259" key="1">
    <source>
        <dbReference type="Pfam" id="PF01261"/>
    </source>
</evidence>
<dbReference type="SUPFAM" id="SSF51658">
    <property type="entry name" value="Xylose isomerase-like"/>
    <property type="match status" value="1"/>
</dbReference>
<dbReference type="RefSeq" id="WP_204501246.1">
    <property type="nucleotide sequence ID" value="NZ_JAFBDR010000020.1"/>
</dbReference>
<proteinExistence type="predicted"/>
<dbReference type="InterPro" id="IPR013022">
    <property type="entry name" value="Xyl_isomerase-like_TIM-brl"/>
</dbReference>
<dbReference type="PANTHER" id="PTHR12110">
    <property type="entry name" value="HYDROXYPYRUVATE ISOMERASE"/>
    <property type="match status" value="1"/>
</dbReference>
<dbReference type="InterPro" id="IPR050312">
    <property type="entry name" value="IolE/XylAMocC-like"/>
</dbReference>